<dbReference type="Gene3D" id="3.30.200.20">
    <property type="entry name" value="Phosphorylase Kinase, domain 1"/>
    <property type="match status" value="1"/>
</dbReference>
<evidence type="ECO:0000256" key="5">
    <source>
        <dbReference type="ARBA" id="ARBA00022777"/>
    </source>
</evidence>
<dbReference type="EC" id="2.7.11.1" evidence="1"/>
<keyword evidence="2" id="KW-0723">Serine/threonine-protein kinase</keyword>
<evidence type="ECO:0000256" key="6">
    <source>
        <dbReference type="ARBA" id="ARBA00022840"/>
    </source>
</evidence>
<proteinExistence type="predicted"/>
<organism evidence="9 10">
    <name type="scientific">Mucor saturninus</name>
    <dbReference type="NCBI Taxonomy" id="64648"/>
    <lineage>
        <taxon>Eukaryota</taxon>
        <taxon>Fungi</taxon>
        <taxon>Fungi incertae sedis</taxon>
        <taxon>Mucoromycota</taxon>
        <taxon>Mucoromycotina</taxon>
        <taxon>Mucoromycetes</taxon>
        <taxon>Mucorales</taxon>
        <taxon>Mucorineae</taxon>
        <taxon>Mucoraceae</taxon>
        <taxon>Mucor</taxon>
    </lineage>
</organism>
<dbReference type="CDD" id="cd14019">
    <property type="entry name" value="STKc_Cdc7"/>
    <property type="match status" value="1"/>
</dbReference>
<keyword evidence="5" id="KW-0418">Kinase</keyword>
<dbReference type="InterPro" id="IPR000719">
    <property type="entry name" value="Prot_kinase_dom"/>
</dbReference>
<evidence type="ECO:0000256" key="1">
    <source>
        <dbReference type="ARBA" id="ARBA00012513"/>
    </source>
</evidence>
<feature type="compositionally biased region" description="Basic and acidic residues" evidence="7">
    <location>
        <begin position="55"/>
        <end position="64"/>
    </location>
</feature>
<keyword evidence="4" id="KW-0547">Nucleotide-binding</keyword>
<dbReference type="OrthoDB" id="10020333at2759"/>
<dbReference type="PANTHER" id="PTHR44167">
    <property type="entry name" value="OVARIAN-SPECIFIC SERINE/THREONINE-PROTEIN KINASE LOK-RELATED"/>
    <property type="match status" value="1"/>
</dbReference>
<evidence type="ECO:0000256" key="4">
    <source>
        <dbReference type="ARBA" id="ARBA00022741"/>
    </source>
</evidence>
<feature type="domain" description="Protein kinase" evidence="8">
    <location>
        <begin position="86"/>
        <end position="482"/>
    </location>
</feature>
<evidence type="ECO:0000256" key="2">
    <source>
        <dbReference type="ARBA" id="ARBA00022527"/>
    </source>
</evidence>
<dbReference type="AlphaFoldDB" id="A0A8H7QKM8"/>
<evidence type="ECO:0000259" key="8">
    <source>
        <dbReference type="PROSITE" id="PS50011"/>
    </source>
</evidence>
<dbReference type="PROSITE" id="PS00108">
    <property type="entry name" value="PROTEIN_KINASE_ST"/>
    <property type="match status" value="1"/>
</dbReference>
<feature type="compositionally biased region" description="Low complexity" evidence="7">
    <location>
        <begin position="32"/>
        <end position="54"/>
    </location>
</feature>
<evidence type="ECO:0000256" key="3">
    <source>
        <dbReference type="ARBA" id="ARBA00022679"/>
    </source>
</evidence>
<feature type="non-terminal residue" evidence="9">
    <location>
        <position position="483"/>
    </location>
</feature>
<dbReference type="GO" id="GO:0005634">
    <property type="term" value="C:nucleus"/>
    <property type="evidence" value="ECO:0007669"/>
    <property type="project" value="TreeGrafter"/>
</dbReference>
<dbReference type="PROSITE" id="PS50011">
    <property type="entry name" value="PROTEIN_KINASE_DOM"/>
    <property type="match status" value="1"/>
</dbReference>
<dbReference type="GO" id="GO:0005524">
    <property type="term" value="F:ATP binding"/>
    <property type="evidence" value="ECO:0007669"/>
    <property type="project" value="UniProtKB-KW"/>
</dbReference>
<dbReference type="GO" id="GO:0004674">
    <property type="term" value="F:protein serine/threonine kinase activity"/>
    <property type="evidence" value="ECO:0007669"/>
    <property type="project" value="UniProtKB-KW"/>
</dbReference>
<keyword evidence="6" id="KW-0067">ATP-binding</keyword>
<dbReference type="GO" id="GO:0044773">
    <property type="term" value="P:mitotic DNA damage checkpoint signaling"/>
    <property type="evidence" value="ECO:0007669"/>
    <property type="project" value="TreeGrafter"/>
</dbReference>
<reference evidence="9" key="1">
    <citation type="submission" date="2020-12" db="EMBL/GenBank/DDBJ databases">
        <title>Metabolic potential, ecology and presence of endohyphal bacteria is reflected in genomic diversity of Mucoromycotina.</title>
        <authorList>
            <person name="Muszewska A."/>
            <person name="Okrasinska A."/>
            <person name="Steczkiewicz K."/>
            <person name="Drgas O."/>
            <person name="Orlowska M."/>
            <person name="Perlinska-Lenart U."/>
            <person name="Aleksandrzak-Piekarczyk T."/>
            <person name="Szatraj K."/>
            <person name="Zielenkiewicz U."/>
            <person name="Pilsyk S."/>
            <person name="Malc E."/>
            <person name="Mieczkowski P."/>
            <person name="Kruszewska J.S."/>
            <person name="Biernat P."/>
            <person name="Pawlowska J."/>
        </authorList>
    </citation>
    <scope>NUCLEOTIDE SEQUENCE</scope>
    <source>
        <strain evidence="9">WA0000017839</strain>
    </source>
</reference>
<protein>
    <recommendedName>
        <fullName evidence="1">non-specific serine/threonine protein kinase</fullName>
        <ecNumber evidence="1">2.7.11.1</ecNumber>
    </recommendedName>
</protein>
<evidence type="ECO:0000313" key="9">
    <source>
        <dbReference type="EMBL" id="KAG2194387.1"/>
    </source>
</evidence>
<dbReference type="SUPFAM" id="SSF56112">
    <property type="entry name" value="Protein kinase-like (PK-like)"/>
    <property type="match status" value="1"/>
</dbReference>
<dbReference type="InterPro" id="IPR008271">
    <property type="entry name" value="Ser/Thr_kinase_AS"/>
</dbReference>
<evidence type="ECO:0000313" key="10">
    <source>
        <dbReference type="Proteomes" id="UP000603453"/>
    </source>
</evidence>
<dbReference type="Pfam" id="PF00069">
    <property type="entry name" value="Pkinase"/>
    <property type="match status" value="2"/>
</dbReference>
<gene>
    <name evidence="9" type="ORF">INT47_006702</name>
</gene>
<comment type="caution">
    <text evidence="9">The sequence shown here is derived from an EMBL/GenBank/DDBJ whole genome shotgun (WGS) entry which is preliminary data.</text>
</comment>
<sequence length="483" mass="54536">PEDMVIDPPEPVAPITPLTTSTATVTTIVATTPVTTPAATETAPPHTTSATTLTETKKPSKEEEDARVAEEIDHLMKTVKGLPDYYKLIDKIGEGTFSTVYKALDIRRDLYHNGDWEPQLMESEEEQKTMNQYVALKRIYHTSSPRRIANEVYILRKLIGSPCISPLITAFRQQDQVFVVMPYIPHDDFKKTFHEMPMLEIKSYMKALLTALHYLHKQNILHRDVKPNNFLYNRRKRTGYLIDFGLAENEEEGKKLEEYTAKVDAKSQSNMFIQSSRAAALNHTPCKPTSSSVLVALTNKENRASTASTTAGTTGTTISANSAETDRKVMGYVKNDARHQVRANRAGTRGFRAPEILMKVTRQTCAIDIWAAGVILSCFLTGRYPFFLANEESDAIMELAQIYGYREMKKCASSHGRTFSTNINIPLSRIPWFKLVEHLNKEAIQSWDTKDYKDALDLLDKCMDLNPKTRITATDALQHPFFS</sequence>
<dbReference type="Gene3D" id="1.10.510.10">
    <property type="entry name" value="Transferase(Phosphotransferase) domain 1"/>
    <property type="match status" value="1"/>
</dbReference>
<dbReference type="EMBL" id="JAEPRD010000197">
    <property type="protein sequence ID" value="KAG2194387.1"/>
    <property type="molecule type" value="Genomic_DNA"/>
</dbReference>
<keyword evidence="3" id="KW-0808">Transferase</keyword>
<dbReference type="PANTHER" id="PTHR44167:SF23">
    <property type="entry name" value="CDC7 KINASE, ISOFORM A-RELATED"/>
    <property type="match status" value="1"/>
</dbReference>
<accession>A0A8H7QKM8</accession>
<feature type="region of interest" description="Disordered" evidence="7">
    <location>
        <begin position="32"/>
        <end position="64"/>
    </location>
</feature>
<name>A0A8H7QKM8_9FUNG</name>
<keyword evidence="10" id="KW-1185">Reference proteome</keyword>
<dbReference type="SMART" id="SM00220">
    <property type="entry name" value="S_TKc"/>
    <property type="match status" value="1"/>
</dbReference>
<dbReference type="InterPro" id="IPR011009">
    <property type="entry name" value="Kinase-like_dom_sf"/>
</dbReference>
<evidence type="ECO:0000256" key="7">
    <source>
        <dbReference type="SAM" id="MobiDB-lite"/>
    </source>
</evidence>
<dbReference type="Proteomes" id="UP000603453">
    <property type="component" value="Unassembled WGS sequence"/>
</dbReference>